<evidence type="ECO:0000313" key="2">
    <source>
        <dbReference type="EMBL" id="GEU81878.1"/>
    </source>
</evidence>
<feature type="region of interest" description="Disordered" evidence="1">
    <location>
        <begin position="55"/>
        <end position="92"/>
    </location>
</feature>
<evidence type="ECO:0000256" key="1">
    <source>
        <dbReference type="SAM" id="MobiDB-lite"/>
    </source>
</evidence>
<proteinExistence type="predicted"/>
<feature type="region of interest" description="Disordered" evidence="1">
    <location>
        <begin position="1"/>
        <end position="23"/>
    </location>
</feature>
<comment type="caution">
    <text evidence="2">The sequence shown here is derived from an EMBL/GenBank/DDBJ whole genome shotgun (WGS) entry which is preliminary data.</text>
</comment>
<reference evidence="2" key="1">
    <citation type="journal article" date="2019" name="Sci. Rep.">
        <title>Draft genome of Tanacetum cinerariifolium, the natural source of mosquito coil.</title>
        <authorList>
            <person name="Yamashiro T."/>
            <person name="Shiraishi A."/>
            <person name="Satake H."/>
            <person name="Nakayama K."/>
        </authorList>
    </citation>
    <scope>NUCLEOTIDE SEQUENCE</scope>
</reference>
<protein>
    <submittedName>
        <fullName evidence="2">Uncharacterized protein</fullName>
    </submittedName>
</protein>
<gene>
    <name evidence="2" type="ORF">Tci_053856</name>
</gene>
<dbReference type="EMBL" id="BKCJ010008372">
    <property type="protein sequence ID" value="GEU81878.1"/>
    <property type="molecule type" value="Genomic_DNA"/>
</dbReference>
<organism evidence="2">
    <name type="scientific">Tanacetum cinerariifolium</name>
    <name type="common">Dalmatian daisy</name>
    <name type="synonym">Chrysanthemum cinerariifolium</name>
    <dbReference type="NCBI Taxonomy" id="118510"/>
    <lineage>
        <taxon>Eukaryota</taxon>
        <taxon>Viridiplantae</taxon>
        <taxon>Streptophyta</taxon>
        <taxon>Embryophyta</taxon>
        <taxon>Tracheophyta</taxon>
        <taxon>Spermatophyta</taxon>
        <taxon>Magnoliopsida</taxon>
        <taxon>eudicotyledons</taxon>
        <taxon>Gunneridae</taxon>
        <taxon>Pentapetalae</taxon>
        <taxon>asterids</taxon>
        <taxon>campanulids</taxon>
        <taxon>Asterales</taxon>
        <taxon>Asteraceae</taxon>
        <taxon>Asteroideae</taxon>
        <taxon>Anthemideae</taxon>
        <taxon>Anthemidinae</taxon>
        <taxon>Tanacetum</taxon>
    </lineage>
</organism>
<name>A0A6L2N6R2_TANCI</name>
<feature type="compositionally biased region" description="Polar residues" evidence="1">
    <location>
        <begin position="1"/>
        <end position="20"/>
    </location>
</feature>
<feature type="compositionally biased region" description="Polar residues" evidence="1">
    <location>
        <begin position="68"/>
        <end position="84"/>
    </location>
</feature>
<sequence>MELVLKQSQQGSSHEVSVSTEGVEELKRIDQMTALQPHCSGVEIQEPRGLLAEHPRRSKVSEAITIRSGDSTVSGGSCHHTSGNRLVVHDTVNNIRHKSSSYIRKHYK</sequence>
<dbReference type="AlphaFoldDB" id="A0A6L2N6R2"/>
<accession>A0A6L2N6R2</accession>